<reference evidence="2" key="1">
    <citation type="submission" date="2020-05" db="EMBL/GenBank/DDBJ databases">
        <authorList>
            <person name="Chiriac C."/>
            <person name="Salcher M."/>
            <person name="Ghai R."/>
            <person name="Kavagutti S V."/>
        </authorList>
    </citation>
    <scope>NUCLEOTIDE SEQUENCE</scope>
</reference>
<dbReference type="SUPFAM" id="SSF143120">
    <property type="entry name" value="YefM-like"/>
    <property type="match status" value="1"/>
</dbReference>
<dbReference type="EMBL" id="CAEZTD010000084">
    <property type="protein sequence ID" value="CAB4566358.1"/>
    <property type="molecule type" value="Genomic_DNA"/>
</dbReference>
<gene>
    <name evidence="2" type="ORF">UFOPK1591_01056</name>
</gene>
<protein>
    <submittedName>
        <fullName evidence="2">Unannotated protein</fullName>
    </submittedName>
</protein>
<accession>A0A6J6DZ52</accession>
<dbReference type="InterPro" id="IPR036165">
    <property type="entry name" value="YefM-like_sf"/>
</dbReference>
<evidence type="ECO:0000313" key="2">
    <source>
        <dbReference type="EMBL" id="CAB4566358.1"/>
    </source>
</evidence>
<evidence type="ECO:0000256" key="1">
    <source>
        <dbReference type="ARBA" id="ARBA00009981"/>
    </source>
</evidence>
<name>A0A6J6DZ52_9ZZZZ</name>
<sequence>MDVVRTQLMTTITEFKKNPNVEVERAEGKCFAVLTNNRPSFYVLPPELYDQLAELIYDIEISKVVEKRLAENRPRVKVRIEDL</sequence>
<proteinExistence type="inferred from homology"/>
<dbReference type="AlphaFoldDB" id="A0A6J6DZ52"/>
<organism evidence="2">
    <name type="scientific">freshwater metagenome</name>
    <dbReference type="NCBI Taxonomy" id="449393"/>
    <lineage>
        <taxon>unclassified sequences</taxon>
        <taxon>metagenomes</taxon>
        <taxon>ecological metagenomes</taxon>
    </lineage>
</organism>
<comment type="similarity">
    <text evidence="1">Belongs to the phD/YefM antitoxin family.</text>
</comment>